<protein>
    <submittedName>
        <fullName evidence="1">Uncharacterized protein</fullName>
    </submittedName>
</protein>
<reference evidence="1 2" key="1">
    <citation type="submission" date="2013-09" db="EMBL/GenBank/DDBJ databases">
        <title>Corchorus capsularis genome sequencing.</title>
        <authorList>
            <person name="Alam M."/>
            <person name="Haque M.S."/>
            <person name="Islam M.S."/>
            <person name="Emdad E.M."/>
            <person name="Islam M.M."/>
            <person name="Ahmed B."/>
            <person name="Halim A."/>
            <person name="Hossen Q.M.M."/>
            <person name="Hossain M.Z."/>
            <person name="Ahmed R."/>
            <person name="Khan M.M."/>
            <person name="Islam R."/>
            <person name="Rashid M.M."/>
            <person name="Khan S.A."/>
            <person name="Rahman M.S."/>
            <person name="Alam M."/>
        </authorList>
    </citation>
    <scope>NUCLEOTIDE SEQUENCE [LARGE SCALE GENOMIC DNA]</scope>
    <source>
        <strain evidence="2">cv. CVL-1</strain>
        <tissue evidence="1">Whole seedling</tissue>
    </source>
</reference>
<dbReference type="EMBL" id="AWWV01008578">
    <property type="protein sequence ID" value="OMO89833.1"/>
    <property type="molecule type" value="Genomic_DNA"/>
</dbReference>
<name>A0A1R3J4T1_COCAP</name>
<gene>
    <name evidence="1" type="ORF">CCACVL1_07614</name>
</gene>
<dbReference type="Gramene" id="OMO89833">
    <property type="protein sequence ID" value="OMO89833"/>
    <property type="gene ID" value="CCACVL1_07614"/>
</dbReference>
<evidence type="ECO:0000313" key="2">
    <source>
        <dbReference type="Proteomes" id="UP000188268"/>
    </source>
</evidence>
<organism evidence="1 2">
    <name type="scientific">Corchorus capsularis</name>
    <name type="common">Jute</name>
    <dbReference type="NCBI Taxonomy" id="210143"/>
    <lineage>
        <taxon>Eukaryota</taxon>
        <taxon>Viridiplantae</taxon>
        <taxon>Streptophyta</taxon>
        <taxon>Embryophyta</taxon>
        <taxon>Tracheophyta</taxon>
        <taxon>Spermatophyta</taxon>
        <taxon>Magnoliopsida</taxon>
        <taxon>eudicotyledons</taxon>
        <taxon>Gunneridae</taxon>
        <taxon>Pentapetalae</taxon>
        <taxon>rosids</taxon>
        <taxon>malvids</taxon>
        <taxon>Malvales</taxon>
        <taxon>Malvaceae</taxon>
        <taxon>Grewioideae</taxon>
        <taxon>Apeibeae</taxon>
        <taxon>Corchorus</taxon>
    </lineage>
</organism>
<proteinExistence type="predicted"/>
<dbReference type="Proteomes" id="UP000188268">
    <property type="component" value="Unassembled WGS sequence"/>
</dbReference>
<dbReference type="AlphaFoldDB" id="A0A1R3J4T1"/>
<keyword evidence="2" id="KW-1185">Reference proteome</keyword>
<sequence length="141" mass="15778">MPKPNNMLRPNPHLLHSSSLTLYKAIKPLSHNTTGLLSRTRLGVVDWYRRRLREEYVGWSLSLDAPIADAISTCMLGSLLLPVPAADTGEEDGDSVIDEGIRGLRLWRLSDAYLTSIGWLETEFVMPILSSSIMKVYRGSH</sequence>
<comment type="caution">
    <text evidence="1">The sequence shown here is derived from an EMBL/GenBank/DDBJ whole genome shotgun (WGS) entry which is preliminary data.</text>
</comment>
<accession>A0A1R3J4T1</accession>
<evidence type="ECO:0000313" key="1">
    <source>
        <dbReference type="EMBL" id="OMO89833.1"/>
    </source>
</evidence>